<dbReference type="RefSeq" id="WP_275937503.1">
    <property type="nucleotide sequence ID" value="NZ_FXAT01000004.1"/>
</dbReference>
<keyword evidence="1" id="KW-0472">Membrane</keyword>
<gene>
    <name evidence="2" type="ORF">SAMN06265784_104127</name>
</gene>
<organism evidence="2 3">
    <name type="scientific">Paraburkholderia susongensis</name>
    <dbReference type="NCBI Taxonomy" id="1515439"/>
    <lineage>
        <taxon>Bacteria</taxon>
        <taxon>Pseudomonadati</taxon>
        <taxon>Pseudomonadota</taxon>
        <taxon>Betaproteobacteria</taxon>
        <taxon>Burkholderiales</taxon>
        <taxon>Burkholderiaceae</taxon>
        <taxon>Paraburkholderia</taxon>
    </lineage>
</organism>
<protein>
    <submittedName>
        <fullName evidence="2">Uncharacterized protein</fullName>
    </submittedName>
</protein>
<dbReference type="AlphaFoldDB" id="A0A1X7KPD3"/>
<accession>A0A1X7KPD3</accession>
<evidence type="ECO:0000313" key="2">
    <source>
        <dbReference type="EMBL" id="SMG42975.1"/>
    </source>
</evidence>
<name>A0A1X7KPD3_9BURK</name>
<keyword evidence="3" id="KW-1185">Reference proteome</keyword>
<dbReference type="STRING" id="1515439.SAMN06265784_104127"/>
<evidence type="ECO:0000256" key="1">
    <source>
        <dbReference type="SAM" id="Phobius"/>
    </source>
</evidence>
<evidence type="ECO:0000313" key="3">
    <source>
        <dbReference type="Proteomes" id="UP000193228"/>
    </source>
</evidence>
<dbReference type="EMBL" id="FXAT01000004">
    <property type="protein sequence ID" value="SMG42975.1"/>
    <property type="molecule type" value="Genomic_DNA"/>
</dbReference>
<reference evidence="3" key="1">
    <citation type="submission" date="2017-04" db="EMBL/GenBank/DDBJ databases">
        <authorList>
            <person name="Varghese N."/>
            <person name="Submissions S."/>
        </authorList>
    </citation>
    <scope>NUCLEOTIDE SEQUENCE [LARGE SCALE GENOMIC DNA]</scope>
    <source>
        <strain evidence="3">LMG 29540</strain>
    </source>
</reference>
<dbReference type="Proteomes" id="UP000193228">
    <property type="component" value="Unassembled WGS sequence"/>
</dbReference>
<keyword evidence="1" id="KW-0812">Transmembrane</keyword>
<proteinExistence type="predicted"/>
<feature type="transmembrane region" description="Helical" evidence="1">
    <location>
        <begin position="12"/>
        <end position="36"/>
    </location>
</feature>
<sequence>MNEPLRMFLETFALIFACVVIAGGAAYLVDAVRLFLGKGNDE</sequence>
<keyword evidence="1" id="KW-1133">Transmembrane helix</keyword>